<dbReference type="PROSITE" id="PS00036">
    <property type="entry name" value="BZIP_BASIC"/>
    <property type="match status" value="1"/>
</dbReference>
<comment type="subcellular location">
    <subcellularLocation>
        <location evidence="1">Nucleus</location>
    </subcellularLocation>
</comment>
<accession>W6MWR3</accession>
<dbReference type="OrthoDB" id="1939598at2759"/>
<dbReference type="CDD" id="cd14705">
    <property type="entry name" value="bZIP_Zip1"/>
    <property type="match status" value="1"/>
</dbReference>
<feature type="coiled-coil region" evidence="6">
    <location>
        <begin position="278"/>
        <end position="319"/>
    </location>
</feature>
<name>W6MWR3_9ASCO</name>
<dbReference type="EMBL" id="HG793128">
    <property type="protein sequence ID" value="CDK27775.1"/>
    <property type="molecule type" value="Genomic_DNA"/>
</dbReference>
<dbReference type="GeneID" id="34521155"/>
<feature type="compositionally biased region" description="Basic and acidic residues" evidence="7">
    <location>
        <begin position="235"/>
        <end position="252"/>
    </location>
</feature>
<dbReference type="GO" id="GO:0000977">
    <property type="term" value="F:RNA polymerase II transcription regulatory region sequence-specific DNA binding"/>
    <property type="evidence" value="ECO:0007669"/>
    <property type="project" value="TreeGrafter"/>
</dbReference>
<evidence type="ECO:0000256" key="5">
    <source>
        <dbReference type="ARBA" id="ARBA00023242"/>
    </source>
</evidence>
<keyword evidence="5" id="KW-0539">Nucleus</keyword>
<keyword evidence="3" id="KW-0238">DNA-binding</keyword>
<evidence type="ECO:0000256" key="6">
    <source>
        <dbReference type="SAM" id="Coils"/>
    </source>
</evidence>
<sequence>MSHPESDFQDLMGSHSSAQHNNHSDDTPAALLEQLVYIDNLMPDADPSTFDAQLSAELAAFADESFIFPDEDKPSLPEDTFEESSSAHSGLNGNNHSHSNSNNSASSYQRVADSFRMPPPSNPPSALYAHQTVPTTITELLRASEPKVKQENSSDALSRVPKVPVPPGAQSTLSAAGLSQNQIDALAALIAQQQQPSPNPQSQPHSRSHSRSQPSLQSPSTHNQSLDVATLLNPPRRESIPDKATPDEKDGSAEPFDSNNAVDLDKRKRNTAASARFRVKKKMKEQEMERNLKELNDRNTRLEMKIQQLEMENRLLRNLVVEKGAQRDTEELERLRKRAKFSVDEETIH</sequence>
<organism evidence="9 10">
    <name type="scientific">Kuraishia capsulata CBS 1993</name>
    <dbReference type="NCBI Taxonomy" id="1382522"/>
    <lineage>
        <taxon>Eukaryota</taxon>
        <taxon>Fungi</taxon>
        <taxon>Dikarya</taxon>
        <taxon>Ascomycota</taxon>
        <taxon>Saccharomycotina</taxon>
        <taxon>Pichiomycetes</taxon>
        <taxon>Pichiales</taxon>
        <taxon>Pichiaceae</taxon>
        <taxon>Kuraishia</taxon>
    </lineage>
</organism>
<evidence type="ECO:0000256" key="2">
    <source>
        <dbReference type="ARBA" id="ARBA00023015"/>
    </source>
</evidence>
<dbReference type="GO" id="GO:0001228">
    <property type="term" value="F:DNA-binding transcription activator activity, RNA polymerase II-specific"/>
    <property type="evidence" value="ECO:0007669"/>
    <property type="project" value="TreeGrafter"/>
</dbReference>
<dbReference type="SUPFAM" id="SSF57959">
    <property type="entry name" value="Leucine zipper domain"/>
    <property type="match status" value="1"/>
</dbReference>
<feature type="compositionally biased region" description="Low complexity" evidence="7">
    <location>
        <begin position="192"/>
        <end position="220"/>
    </location>
</feature>
<keyword evidence="6" id="KW-0175">Coiled coil</keyword>
<evidence type="ECO:0000313" key="9">
    <source>
        <dbReference type="EMBL" id="CDK27775.1"/>
    </source>
</evidence>
<evidence type="ECO:0000256" key="4">
    <source>
        <dbReference type="ARBA" id="ARBA00023163"/>
    </source>
</evidence>
<evidence type="ECO:0000313" key="10">
    <source>
        <dbReference type="Proteomes" id="UP000019384"/>
    </source>
</evidence>
<dbReference type="Gene3D" id="1.20.5.170">
    <property type="match status" value="1"/>
</dbReference>
<dbReference type="PROSITE" id="PS50217">
    <property type="entry name" value="BZIP"/>
    <property type="match status" value="1"/>
</dbReference>
<dbReference type="Proteomes" id="UP000019384">
    <property type="component" value="Unassembled WGS sequence"/>
</dbReference>
<reference evidence="9" key="2">
    <citation type="submission" date="2014-02" db="EMBL/GenBank/DDBJ databases">
        <title>Complete DNA sequence of /Kuraishia capsulata/ illustrates novel genomic features among budding yeasts (/Saccharomycotina/).</title>
        <authorList>
            <person name="Morales L."/>
            <person name="Noel B."/>
            <person name="Porcel B."/>
            <person name="Marcet-Houben M."/>
            <person name="Hullo M-F."/>
            <person name="Sacerdot C."/>
            <person name="Tekaia F."/>
            <person name="Leh-Louis V."/>
            <person name="Despons L."/>
            <person name="Khanna V."/>
            <person name="Aury J-M."/>
            <person name="Barbe V."/>
            <person name="Couloux A."/>
            <person name="Labadie K."/>
            <person name="Pelletier E."/>
            <person name="Souciet J-L."/>
            <person name="Boekhout T."/>
            <person name="Gabaldon T."/>
            <person name="Wincker P."/>
            <person name="Dujon B."/>
        </authorList>
    </citation>
    <scope>NUCLEOTIDE SEQUENCE</scope>
    <source>
        <strain evidence="9">CBS 1993</strain>
    </source>
</reference>
<dbReference type="PANTHER" id="PTHR13044:SF14">
    <property type="entry name" value="CRYPTOCEPHAL, ISOFORM A"/>
    <property type="match status" value="1"/>
</dbReference>
<feature type="region of interest" description="Disordered" evidence="7">
    <location>
        <begin position="192"/>
        <end position="269"/>
    </location>
</feature>
<dbReference type="GO" id="GO:0089713">
    <property type="term" value="C:Cbf1-Met4-Met28 complex"/>
    <property type="evidence" value="ECO:0007669"/>
    <property type="project" value="TreeGrafter"/>
</dbReference>
<feature type="region of interest" description="Disordered" evidence="7">
    <location>
        <begin position="144"/>
        <end position="174"/>
    </location>
</feature>
<feature type="region of interest" description="Disordered" evidence="7">
    <location>
        <begin position="69"/>
        <end position="128"/>
    </location>
</feature>
<dbReference type="AlphaFoldDB" id="W6MWR3"/>
<evidence type="ECO:0000256" key="7">
    <source>
        <dbReference type="SAM" id="MobiDB-lite"/>
    </source>
</evidence>
<reference evidence="9" key="1">
    <citation type="submission" date="2013-12" db="EMBL/GenBank/DDBJ databases">
        <authorList>
            <person name="Genoscope - CEA"/>
        </authorList>
    </citation>
    <scope>NUCLEOTIDE SEQUENCE</scope>
    <source>
        <strain evidence="9">CBS 1993</strain>
    </source>
</reference>
<dbReference type="STRING" id="1382522.W6MWR3"/>
<keyword evidence="2" id="KW-0805">Transcription regulation</keyword>
<protein>
    <recommendedName>
        <fullName evidence="8">BZIP domain-containing protein</fullName>
    </recommendedName>
</protein>
<gene>
    <name evidence="9" type="ORF">KUCA_T00003754001</name>
</gene>
<keyword evidence="4" id="KW-0804">Transcription</keyword>
<proteinExistence type="predicted"/>
<dbReference type="Pfam" id="PF07716">
    <property type="entry name" value="bZIP_2"/>
    <property type="match status" value="1"/>
</dbReference>
<evidence type="ECO:0000259" key="8">
    <source>
        <dbReference type="PROSITE" id="PS50217"/>
    </source>
</evidence>
<feature type="region of interest" description="Disordered" evidence="7">
    <location>
        <begin position="1"/>
        <end position="25"/>
    </location>
</feature>
<dbReference type="RefSeq" id="XP_022459767.1">
    <property type="nucleotide sequence ID" value="XM_022602200.1"/>
</dbReference>
<dbReference type="HOGENOM" id="CLU_060554_0_0_1"/>
<feature type="compositionally biased region" description="Low complexity" evidence="7">
    <location>
        <begin position="84"/>
        <end position="107"/>
    </location>
</feature>
<evidence type="ECO:0000256" key="3">
    <source>
        <dbReference type="ARBA" id="ARBA00023125"/>
    </source>
</evidence>
<dbReference type="GO" id="GO:0005634">
    <property type="term" value="C:nucleus"/>
    <property type="evidence" value="ECO:0007669"/>
    <property type="project" value="UniProtKB-SubCell"/>
</dbReference>
<dbReference type="PANTHER" id="PTHR13044">
    <property type="entry name" value="ACTIVATING TRANSCRIPTION FACTOR ATF 4/5"/>
    <property type="match status" value="1"/>
</dbReference>
<feature type="domain" description="BZIP" evidence="8">
    <location>
        <begin position="266"/>
        <end position="323"/>
    </location>
</feature>
<keyword evidence="10" id="KW-1185">Reference proteome</keyword>
<dbReference type="InterPro" id="IPR004827">
    <property type="entry name" value="bZIP"/>
</dbReference>
<evidence type="ECO:0000256" key="1">
    <source>
        <dbReference type="ARBA" id="ARBA00004123"/>
    </source>
</evidence>
<dbReference type="InterPro" id="IPR046347">
    <property type="entry name" value="bZIP_sf"/>
</dbReference>